<evidence type="ECO:0000256" key="6">
    <source>
        <dbReference type="SAM" id="Phobius"/>
    </source>
</evidence>
<keyword evidence="4" id="KW-0418">Kinase</keyword>
<evidence type="ECO:0000256" key="2">
    <source>
        <dbReference type="ARBA" id="ARBA00022679"/>
    </source>
</evidence>
<sequence length="157" mass="17662">MLTQDPKKQITAAQVLEHPWIKEDGEASDRHFDSAVLIRMKQFRAMNKLKKLTLKVSSSSLICIYGSIVLQLLMAELEDMPLDIVYEDAHVLVVNKPAHMVVHRAPGNSNGTLVNDILHQCSLPIVAFLDREIPSETDDTFDDELGNFLRIIVAVTR</sequence>
<keyword evidence="2" id="KW-0808">Transferase</keyword>
<protein>
    <submittedName>
        <fullName evidence="7">Uncharacterized protein</fullName>
    </submittedName>
</protein>
<dbReference type="GO" id="GO:0003723">
    <property type="term" value="F:RNA binding"/>
    <property type="evidence" value="ECO:0007669"/>
    <property type="project" value="InterPro"/>
</dbReference>
<evidence type="ECO:0000256" key="3">
    <source>
        <dbReference type="ARBA" id="ARBA00022741"/>
    </source>
</evidence>
<dbReference type="PANTHER" id="PTHR24349">
    <property type="entry name" value="SERINE/THREONINE-PROTEIN KINASE"/>
    <property type="match status" value="1"/>
</dbReference>
<dbReference type="AlphaFoldDB" id="A0A834ZQM7"/>
<dbReference type="GO" id="GO:0001522">
    <property type="term" value="P:pseudouridine synthesis"/>
    <property type="evidence" value="ECO:0007669"/>
    <property type="project" value="InterPro"/>
</dbReference>
<dbReference type="GO" id="GO:0004674">
    <property type="term" value="F:protein serine/threonine kinase activity"/>
    <property type="evidence" value="ECO:0007669"/>
    <property type="project" value="UniProtKB-KW"/>
</dbReference>
<gene>
    <name evidence="7" type="ORF">HHK36_008732</name>
</gene>
<dbReference type="SUPFAM" id="SSF55120">
    <property type="entry name" value="Pseudouridine synthase"/>
    <property type="match status" value="1"/>
</dbReference>
<keyword evidence="6" id="KW-0472">Membrane</keyword>
<keyword evidence="5" id="KW-0067">ATP-binding</keyword>
<keyword evidence="1" id="KW-0723">Serine/threonine-protein kinase</keyword>
<dbReference type="InterPro" id="IPR020103">
    <property type="entry name" value="PsdUridine_synth_cat_dom_sf"/>
</dbReference>
<dbReference type="InterPro" id="IPR050205">
    <property type="entry name" value="CDPK_Ser/Thr_kinases"/>
</dbReference>
<dbReference type="Gene3D" id="3.30.2350.10">
    <property type="entry name" value="Pseudouridine synthase"/>
    <property type="match status" value="1"/>
</dbReference>
<comment type="caution">
    <text evidence="7">The sequence shown here is derived from an EMBL/GenBank/DDBJ whole genome shotgun (WGS) entry which is preliminary data.</text>
</comment>
<proteinExistence type="predicted"/>
<accession>A0A834ZQM7</accession>
<evidence type="ECO:0000256" key="4">
    <source>
        <dbReference type="ARBA" id="ARBA00022777"/>
    </source>
</evidence>
<organism evidence="7 8">
    <name type="scientific">Tetracentron sinense</name>
    <name type="common">Spur-leaf</name>
    <dbReference type="NCBI Taxonomy" id="13715"/>
    <lineage>
        <taxon>Eukaryota</taxon>
        <taxon>Viridiplantae</taxon>
        <taxon>Streptophyta</taxon>
        <taxon>Embryophyta</taxon>
        <taxon>Tracheophyta</taxon>
        <taxon>Spermatophyta</taxon>
        <taxon>Magnoliopsida</taxon>
        <taxon>Trochodendrales</taxon>
        <taxon>Trochodendraceae</taxon>
        <taxon>Tetracentron</taxon>
    </lineage>
</organism>
<evidence type="ECO:0000313" key="8">
    <source>
        <dbReference type="Proteomes" id="UP000655225"/>
    </source>
</evidence>
<reference evidence="7 8" key="1">
    <citation type="submission" date="2020-04" db="EMBL/GenBank/DDBJ databases">
        <title>Plant Genome Project.</title>
        <authorList>
            <person name="Zhang R.-G."/>
        </authorList>
    </citation>
    <scope>NUCLEOTIDE SEQUENCE [LARGE SCALE GENOMIC DNA]</scope>
    <source>
        <strain evidence="7">YNK0</strain>
        <tissue evidence="7">Leaf</tissue>
    </source>
</reference>
<keyword evidence="8" id="KW-1185">Reference proteome</keyword>
<feature type="transmembrane region" description="Helical" evidence="6">
    <location>
        <begin position="52"/>
        <end position="74"/>
    </location>
</feature>
<keyword evidence="3" id="KW-0547">Nucleotide-binding</keyword>
<dbReference type="EMBL" id="JABCRI010000005">
    <property type="protein sequence ID" value="KAF8406642.1"/>
    <property type="molecule type" value="Genomic_DNA"/>
</dbReference>
<name>A0A834ZQM7_TETSI</name>
<evidence type="ECO:0000256" key="1">
    <source>
        <dbReference type="ARBA" id="ARBA00022527"/>
    </source>
</evidence>
<keyword evidence="6" id="KW-1133">Transmembrane helix</keyword>
<evidence type="ECO:0000313" key="7">
    <source>
        <dbReference type="EMBL" id="KAF8406642.1"/>
    </source>
</evidence>
<dbReference type="GO" id="GO:0009982">
    <property type="term" value="F:pseudouridine synthase activity"/>
    <property type="evidence" value="ECO:0007669"/>
    <property type="project" value="InterPro"/>
</dbReference>
<evidence type="ECO:0000256" key="5">
    <source>
        <dbReference type="ARBA" id="ARBA00022840"/>
    </source>
</evidence>
<dbReference type="Proteomes" id="UP000655225">
    <property type="component" value="Unassembled WGS sequence"/>
</dbReference>
<keyword evidence="6" id="KW-0812">Transmembrane</keyword>
<dbReference type="OrthoDB" id="9948461at2759"/>
<dbReference type="GO" id="GO:0005524">
    <property type="term" value="F:ATP binding"/>
    <property type="evidence" value="ECO:0007669"/>
    <property type="project" value="UniProtKB-KW"/>
</dbReference>
<dbReference type="Gene3D" id="1.10.510.10">
    <property type="entry name" value="Transferase(Phosphotransferase) domain 1"/>
    <property type="match status" value="1"/>
</dbReference>